<gene>
    <name evidence="2" type="ORF">US67_C0003G0006</name>
</gene>
<evidence type="ECO:0000256" key="1">
    <source>
        <dbReference type="SAM" id="Phobius"/>
    </source>
</evidence>
<feature type="transmembrane region" description="Helical" evidence="1">
    <location>
        <begin position="126"/>
        <end position="145"/>
    </location>
</feature>
<comment type="caution">
    <text evidence="2">The sequence shown here is derived from an EMBL/GenBank/DDBJ whole genome shotgun (WGS) entry which is preliminary data.</text>
</comment>
<feature type="transmembrane region" description="Helical" evidence="1">
    <location>
        <begin position="34"/>
        <end position="58"/>
    </location>
</feature>
<proteinExistence type="predicted"/>
<evidence type="ECO:0000313" key="2">
    <source>
        <dbReference type="EMBL" id="KKQ50590.1"/>
    </source>
</evidence>
<keyword evidence="1" id="KW-1133">Transmembrane helix</keyword>
<name>A0A0G0IHX0_9BACT</name>
<protein>
    <submittedName>
        <fullName evidence="2">Uncharacterized protein</fullName>
    </submittedName>
</protein>
<dbReference type="Proteomes" id="UP000034366">
    <property type="component" value="Unassembled WGS sequence"/>
</dbReference>
<feature type="transmembrane region" description="Helical" evidence="1">
    <location>
        <begin position="93"/>
        <end position="120"/>
    </location>
</feature>
<organism evidence="2 3">
    <name type="scientific">Candidatus Woesebacteria bacterium GW2011_GWD1_38_10</name>
    <dbReference type="NCBI Taxonomy" id="1618592"/>
    <lineage>
        <taxon>Bacteria</taxon>
        <taxon>Candidatus Woeseibacteriota</taxon>
    </lineage>
</organism>
<keyword evidence="1" id="KW-0812">Transmembrane</keyword>
<accession>A0A0G0IHX0</accession>
<dbReference type="AlphaFoldDB" id="A0A0G0IHX0"/>
<sequence>MALIGTSIFVIILNDANIADDSNAANIYKYVGVSIQYSVFALIRRLALFGLFGLFYLICIPNINRSQGGGCLVKLTDFLKTLKDIGKWLTQNFLFSILNFLLLISNSPQLIFIFCLMPIIRCLLLLMKSQALLIASCLSLIYYLLDGKKYSKS</sequence>
<keyword evidence="1" id="KW-0472">Membrane</keyword>
<evidence type="ECO:0000313" key="3">
    <source>
        <dbReference type="Proteomes" id="UP000034366"/>
    </source>
</evidence>
<dbReference type="EMBL" id="LBTW01000003">
    <property type="protein sequence ID" value="KKQ50590.1"/>
    <property type="molecule type" value="Genomic_DNA"/>
</dbReference>
<reference evidence="2 3" key="1">
    <citation type="journal article" date="2015" name="Nature">
        <title>rRNA introns, odd ribosomes, and small enigmatic genomes across a large radiation of phyla.</title>
        <authorList>
            <person name="Brown C.T."/>
            <person name="Hug L.A."/>
            <person name="Thomas B.C."/>
            <person name="Sharon I."/>
            <person name="Castelle C.J."/>
            <person name="Singh A."/>
            <person name="Wilkins M.J."/>
            <person name="Williams K.H."/>
            <person name="Banfield J.F."/>
        </authorList>
    </citation>
    <scope>NUCLEOTIDE SEQUENCE [LARGE SCALE GENOMIC DNA]</scope>
</reference>